<evidence type="ECO:0000256" key="6">
    <source>
        <dbReference type="ARBA" id="ARBA00022840"/>
    </source>
</evidence>
<organism evidence="8 9">
    <name type="scientific">Fadolivirus FV1/VV64</name>
    <dbReference type="NCBI Taxonomy" id="3070911"/>
    <lineage>
        <taxon>Viruses</taxon>
        <taxon>Varidnaviria</taxon>
        <taxon>Bamfordvirae</taxon>
        <taxon>Nucleocytoviricota</taxon>
        <taxon>Megaviricetes</taxon>
        <taxon>Imitervirales</taxon>
        <taxon>Mimiviridae</taxon>
        <taxon>Klosneuvirinae</taxon>
        <taxon>Fadolivirus</taxon>
        <taxon>Fadolivirus algeromassiliense</taxon>
    </lineage>
</organism>
<keyword evidence="4" id="KW-0808">Transferase</keyword>
<keyword evidence="5" id="KW-0547">Nucleotide-binding</keyword>
<keyword evidence="9" id="KW-1185">Reference proteome</keyword>
<dbReference type="GO" id="GO:0008531">
    <property type="term" value="F:riboflavin kinase activity"/>
    <property type="evidence" value="ECO:0007669"/>
    <property type="project" value="UniProtKB-EC"/>
</dbReference>
<keyword evidence="2" id="KW-0285">Flavoprotein</keyword>
<sequence length="121" mass="13662">MLFIVIIIIILLYIVFIPSIEHMESINGSKIKGIGLASKMGYPTINLKLSKPLKCGMYTGKSNYGDVIILIGNRDNFRADCHFINFDETIDKQTEFILNDIQPLIDQDSEIISTYNKGCQT</sequence>
<dbReference type="EMBL" id="MT418680">
    <property type="protein sequence ID" value="QKF94718.1"/>
    <property type="molecule type" value="Genomic_DNA"/>
</dbReference>
<dbReference type="GO" id="GO:0005524">
    <property type="term" value="F:ATP binding"/>
    <property type="evidence" value="ECO:0007669"/>
    <property type="project" value="UniProtKB-KW"/>
</dbReference>
<dbReference type="EC" id="2.7.1.26" evidence="1"/>
<evidence type="ECO:0000259" key="7">
    <source>
        <dbReference type="Pfam" id="PF01687"/>
    </source>
</evidence>
<reference evidence="8 9" key="1">
    <citation type="submission" date="2020-04" db="EMBL/GenBank/DDBJ databases">
        <title>Advantages and limits of metagenomic assembly and binning of a giant virus.</title>
        <authorList>
            <person name="Schulz F."/>
            <person name="Andreani J."/>
            <person name="Francis R."/>
            <person name="Boudjemaa H."/>
            <person name="Bou Khalil J.Y."/>
            <person name="Lee J."/>
            <person name="La Scola B."/>
            <person name="Woyke T."/>
        </authorList>
    </citation>
    <scope>NUCLEOTIDE SEQUENCE [LARGE SCALE GENOMIC DNA]</scope>
    <source>
        <strain evidence="8 9">FV1/VV64</strain>
    </source>
</reference>
<name>A0A7D3R2S5_9VIRU</name>
<dbReference type="SUPFAM" id="SSF82114">
    <property type="entry name" value="Riboflavin kinase-like"/>
    <property type="match status" value="1"/>
</dbReference>
<dbReference type="Proteomes" id="UP001162001">
    <property type="component" value="Segment"/>
</dbReference>
<evidence type="ECO:0000256" key="1">
    <source>
        <dbReference type="ARBA" id="ARBA00012105"/>
    </source>
</evidence>
<protein>
    <recommendedName>
        <fullName evidence="1">riboflavin kinase</fullName>
        <ecNumber evidence="1">2.7.1.26</ecNumber>
    </recommendedName>
</protein>
<keyword evidence="6" id="KW-0067">ATP-binding</keyword>
<evidence type="ECO:0000256" key="4">
    <source>
        <dbReference type="ARBA" id="ARBA00022679"/>
    </source>
</evidence>
<keyword evidence="3" id="KW-0288">FMN</keyword>
<dbReference type="InterPro" id="IPR015865">
    <property type="entry name" value="Riboflavin_kinase_bac/euk"/>
</dbReference>
<evidence type="ECO:0000313" key="9">
    <source>
        <dbReference type="Proteomes" id="UP001162001"/>
    </source>
</evidence>
<evidence type="ECO:0000256" key="2">
    <source>
        <dbReference type="ARBA" id="ARBA00022630"/>
    </source>
</evidence>
<evidence type="ECO:0000256" key="5">
    <source>
        <dbReference type="ARBA" id="ARBA00022741"/>
    </source>
</evidence>
<evidence type="ECO:0000313" key="8">
    <source>
        <dbReference type="EMBL" id="QKF94718.1"/>
    </source>
</evidence>
<dbReference type="InterPro" id="IPR023465">
    <property type="entry name" value="Riboflavin_kinase_dom_sf"/>
</dbReference>
<feature type="domain" description="Riboflavin kinase" evidence="7">
    <location>
        <begin position="25"/>
        <end position="92"/>
    </location>
</feature>
<evidence type="ECO:0000256" key="3">
    <source>
        <dbReference type="ARBA" id="ARBA00022643"/>
    </source>
</evidence>
<accession>A0A7D3R2S5</accession>
<dbReference type="Pfam" id="PF01687">
    <property type="entry name" value="Flavokinase"/>
    <property type="match status" value="1"/>
</dbReference>
<dbReference type="GO" id="GO:0009231">
    <property type="term" value="P:riboflavin biosynthetic process"/>
    <property type="evidence" value="ECO:0007669"/>
    <property type="project" value="InterPro"/>
</dbReference>
<gene>
    <name evidence="8" type="ORF">Fadolivirus_1_1260</name>
</gene>
<keyword evidence="8" id="KW-0418">Kinase</keyword>
<proteinExistence type="predicted"/>